<dbReference type="AlphaFoldDB" id="A0A8J6BYS4"/>
<keyword evidence="1" id="KW-0539">Nucleus</keyword>
<reference evidence="2" key="1">
    <citation type="journal article" date="2021" name="bioRxiv">
        <title>Whole Genome Assembly and Annotation of Northern Wild Rice, Zizania palustris L., Supports a Whole Genome Duplication in the Zizania Genus.</title>
        <authorList>
            <person name="Haas M."/>
            <person name="Kono T."/>
            <person name="Macchietto M."/>
            <person name="Millas R."/>
            <person name="McGilp L."/>
            <person name="Shao M."/>
            <person name="Duquette J."/>
            <person name="Hirsch C.N."/>
            <person name="Kimball J."/>
        </authorList>
    </citation>
    <scope>NUCLEOTIDE SEQUENCE</scope>
    <source>
        <tissue evidence="2">Fresh leaf tissue</tissue>
    </source>
</reference>
<dbReference type="OrthoDB" id="681878at2759"/>
<gene>
    <name evidence="2" type="ORF">GUJ93_ZPchr0013g37370</name>
</gene>
<dbReference type="GO" id="GO:0006355">
    <property type="term" value="P:regulation of DNA-templated transcription"/>
    <property type="evidence" value="ECO:0007669"/>
    <property type="project" value="UniProtKB-UniRule"/>
</dbReference>
<keyword evidence="1" id="KW-0863">Zinc-finger</keyword>
<protein>
    <recommendedName>
        <fullName evidence="1">Protein FAR1-RELATED SEQUENCE</fullName>
    </recommendedName>
</protein>
<dbReference type="GO" id="GO:0008270">
    <property type="term" value="F:zinc ion binding"/>
    <property type="evidence" value="ECO:0007669"/>
    <property type="project" value="UniProtKB-UniRule"/>
</dbReference>
<reference evidence="2" key="2">
    <citation type="submission" date="2021-02" db="EMBL/GenBank/DDBJ databases">
        <authorList>
            <person name="Kimball J.A."/>
            <person name="Haas M.W."/>
            <person name="Macchietto M."/>
            <person name="Kono T."/>
            <person name="Duquette J."/>
            <person name="Shao M."/>
        </authorList>
    </citation>
    <scope>NUCLEOTIDE SEQUENCE</scope>
    <source>
        <tissue evidence="2">Fresh leaf tissue</tissue>
    </source>
</reference>
<keyword evidence="3" id="KW-1185">Reference proteome</keyword>
<comment type="subcellular location">
    <subcellularLocation>
        <location evidence="1">Nucleus</location>
    </subcellularLocation>
</comment>
<keyword evidence="1" id="KW-0862">Zinc</keyword>
<comment type="similarity">
    <text evidence="1">Belongs to the FHY3/FAR1 family.</text>
</comment>
<dbReference type="Proteomes" id="UP000729402">
    <property type="component" value="Unassembled WGS sequence"/>
</dbReference>
<comment type="function">
    <text evidence="1">Putative transcription activator involved in regulating light control of development.</text>
</comment>
<dbReference type="InterPro" id="IPR031052">
    <property type="entry name" value="FHY3/FAR1"/>
</dbReference>
<evidence type="ECO:0000313" key="2">
    <source>
        <dbReference type="EMBL" id="KAG8099374.1"/>
    </source>
</evidence>
<evidence type="ECO:0000313" key="3">
    <source>
        <dbReference type="Proteomes" id="UP000729402"/>
    </source>
</evidence>
<proteinExistence type="inferred from homology"/>
<dbReference type="GO" id="GO:0005634">
    <property type="term" value="C:nucleus"/>
    <property type="evidence" value="ECO:0007669"/>
    <property type="project" value="UniProtKB-SubCell"/>
</dbReference>
<evidence type="ECO:0000256" key="1">
    <source>
        <dbReference type="RuleBase" id="RU367018"/>
    </source>
</evidence>
<organism evidence="2 3">
    <name type="scientific">Zizania palustris</name>
    <name type="common">Northern wild rice</name>
    <dbReference type="NCBI Taxonomy" id="103762"/>
    <lineage>
        <taxon>Eukaryota</taxon>
        <taxon>Viridiplantae</taxon>
        <taxon>Streptophyta</taxon>
        <taxon>Embryophyta</taxon>
        <taxon>Tracheophyta</taxon>
        <taxon>Spermatophyta</taxon>
        <taxon>Magnoliopsida</taxon>
        <taxon>Liliopsida</taxon>
        <taxon>Poales</taxon>
        <taxon>Poaceae</taxon>
        <taxon>BOP clade</taxon>
        <taxon>Oryzoideae</taxon>
        <taxon>Oryzeae</taxon>
        <taxon>Zizaniinae</taxon>
        <taxon>Zizania</taxon>
    </lineage>
</organism>
<comment type="caution">
    <text evidence="2">The sequence shown here is derived from an EMBL/GenBank/DDBJ whole genome shotgun (WGS) entry which is preliminary data.</text>
</comment>
<keyword evidence="1" id="KW-0479">Metal-binding</keyword>
<accession>A0A8J6BYS4</accession>
<name>A0A8J6BYS4_ZIZPA</name>
<dbReference type="PANTHER" id="PTHR31669">
    <property type="entry name" value="PROTEIN FAR1-RELATED SEQUENCE 10-RELATED"/>
    <property type="match status" value="1"/>
</dbReference>
<sequence length="153" mass="17489">MLRSQRILTELQSGEAKLSDDSVVTPTTKATGDLVTMRRENLSFFYTMQIDEDDKLITSVTKFEFMGIPCCHMLTVLDYRNIKELPQRYLLKRWRRTAKSTNEENQGNVTNGNGSLLNVIVPYSNHHGLQGFSAMIQDTSVSNMHDNSFHRSL</sequence>
<dbReference type="EMBL" id="JAAALK010000079">
    <property type="protein sequence ID" value="KAG8099374.1"/>
    <property type="molecule type" value="Genomic_DNA"/>
</dbReference>
<dbReference type="PANTHER" id="PTHR31669:SF273">
    <property type="entry name" value="PROTEIN FAR1-RELATED SEQUENCE"/>
    <property type="match status" value="1"/>
</dbReference>